<evidence type="ECO:0000313" key="3">
    <source>
        <dbReference type="Proteomes" id="UP000711178"/>
    </source>
</evidence>
<feature type="domain" description="Guanine nucleotide exchange factor SopE GEF" evidence="1">
    <location>
        <begin position="107"/>
        <end position="239"/>
    </location>
</feature>
<dbReference type="Pfam" id="PF07487">
    <property type="entry name" value="SopE_GEF"/>
    <property type="match status" value="1"/>
</dbReference>
<keyword evidence="3" id="KW-1185">Reference proteome</keyword>
<dbReference type="Proteomes" id="UP000711178">
    <property type="component" value="Unassembled WGS sequence"/>
</dbReference>
<protein>
    <recommendedName>
        <fullName evidence="1">Guanine nucleotide exchange factor SopE GEF domain-containing protein</fullName>
    </recommendedName>
</protein>
<accession>A0ABS7FKS5</accession>
<name>A0ABS7FKS5_9NEIS</name>
<evidence type="ECO:0000259" key="1">
    <source>
        <dbReference type="Pfam" id="PF07487"/>
    </source>
</evidence>
<proteinExistence type="predicted"/>
<organism evidence="2 3">
    <name type="scientific">Chromobacterium subtsugae</name>
    <dbReference type="NCBI Taxonomy" id="251747"/>
    <lineage>
        <taxon>Bacteria</taxon>
        <taxon>Pseudomonadati</taxon>
        <taxon>Pseudomonadota</taxon>
        <taxon>Betaproteobacteria</taxon>
        <taxon>Neisseriales</taxon>
        <taxon>Chromobacteriaceae</taxon>
        <taxon>Chromobacterium</taxon>
    </lineage>
</organism>
<comment type="caution">
    <text evidence="2">The sequence shown here is derived from an EMBL/GenBank/DDBJ whole genome shotgun (WGS) entry which is preliminary data.</text>
</comment>
<reference evidence="2 3" key="1">
    <citation type="submission" date="2021-05" db="EMBL/GenBank/DDBJ databases">
        <title>Draft Whole Genome Sequencing Of Biosensor Chromobacterium violaceum Strain CV026 Reveals A Regulatory RNA In Chromobacterium violaceum Phenotype Regulatory Network.</title>
        <authorList>
            <person name="Hong K.W."/>
            <person name="Chan K.G."/>
            <person name="Chang C.-Y."/>
        </authorList>
    </citation>
    <scope>NUCLEOTIDE SEQUENCE [LARGE SCALE GENOMIC DNA]</scope>
    <source>
        <strain evidence="2 3">ATCC 31532</strain>
    </source>
</reference>
<sequence>MKIGMLGAAARSWLAGAGERAAAAGRGLAARLRGAGNADKPFSAERPAAARSGGWQRFAACFQGGRAAPRQSGLTRGGLSRAPISPGDVKAVMRRQADELGKALAGDAVFCRQALESTYAVMYSEAKNAFHRANGGVMPEGYLRALGEIARDAGLPGRESHGAFIPAGDGASPFVTSLLSPVQKQFSQRVRHPGQQALFREHAKQLTIELVAPHAQRHGWEPPAAFQARLEAVGQPWLGQP</sequence>
<dbReference type="RefSeq" id="WP_043574984.1">
    <property type="nucleotide sequence ID" value="NZ_CP142381.1"/>
</dbReference>
<evidence type="ECO:0000313" key="2">
    <source>
        <dbReference type="EMBL" id="MBW8290080.1"/>
    </source>
</evidence>
<dbReference type="Gene3D" id="1.10.4120.10">
    <property type="entry name" value="SopE-like, GEF domain"/>
    <property type="match status" value="1"/>
</dbReference>
<dbReference type="EMBL" id="JAHDTB010000032">
    <property type="protein sequence ID" value="MBW8290080.1"/>
    <property type="molecule type" value="Genomic_DNA"/>
</dbReference>
<gene>
    <name evidence="2" type="ORF">KIF53_20780</name>
</gene>
<dbReference type="InterPro" id="IPR035949">
    <property type="entry name" value="SopE-like_GEF_dom_sf"/>
</dbReference>
<dbReference type="InterPro" id="IPR016019">
    <property type="entry name" value="SopE_GEF_dom"/>
</dbReference>
<dbReference type="GeneID" id="89683772"/>
<dbReference type="SUPFAM" id="SSF81832">
    <property type="entry name" value="SopE-like GEF domain"/>
    <property type="match status" value="1"/>
</dbReference>